<dbReference type="Gene3D" id="1.10.287.3240">
    <property type="match status" value="1"/>
</dbReference>
<name>A0A7C4FBU5_9CREN</name>
<dbReference type="GO" id="GO:0046933">
    <property type="term" value="F:proton-transporting ATP synthase activity, rotational mechanism"/>
    <property type="evidence" value="ECO:0007669"/>
    <property type="project" value="UniProtKB-UniRule"/>
</dbReference>
<keyword evidence="4" id="KW-0375">Hydrogen ion transport</keyword>
<proteinExistence type="inferred from homology"/>
<keyword evidence="4" id="KW-0066">ATP synthesis</keyword>
<dbReference type="GO" id="GO:0005524">
    <property type="term" value="F:ATP binding"/>
    <property type="evidence" value="ECO:0007669"/>
    <property type="project" value="UniProtKB-UniRule"/>
</dbReference>
<dbReference type="NCBIfam" id="TIGR00309">
    <property type="entry name" value="V_ATPase_subD"/>
    <property type="match status" value="1"/>
</dbReference>
<dbReference type="HAMAP" id="MF_00271">
    <property type="entry name" value="ATP_synth_D_arch"/>
    <property type="match status" value="1"/>
</dbReference>
<evidence type="ECO:0000313" key="5">
    <source>
        <dbReference type="EMBL" id="HGI88022.1"/>
    </source>
</evidence>
<dbReference type="GO" id="GO:0046961">
    <property type="term" value="F:proton-transporting ATPase activity, rotational mechanism"/>
    <property type="evidence" value="ECO:0007669"/>
    <property type="project" value="InterPro"/>
</dbReference>
<keyword evidence="4" id="KW-1003">Cell membrane</keyword>
<sequence length="207" mass="23994">MSTEIIRIPRPTKIELIRLRRRLALSRRIHRILRDRLTFLIQEFYTVFRKAYEARQRLNTLLSELYPIYSNAVALHGLDVLNEGARSISETVEVIAGTRNVMGVATPVLEILKAPGSTLALPVEVCELQAKRRELLETLVATAEYEKELIRLGVEIARVKRIVTMLEKILIPRLLNTIRYLMMKFDEMEREDKVRSMKIKALLAQRA</sequence>
<accession>A0A7C4FBU5</accession>
<dbReference type="InterPro" id="IPR002699">
    <property type="entry name" value="V_ATPase_D"/>
</dbReference>
<gene>
    <name evidence="4" type="primary">atpD</name>
    <name evidence="5" type="ORF">ENV14_06520</name>
</gene>
<comment type="subunit">
    <text evidence="4">Has multiple subunits with at least A(3), B(3), C, D, E, F, H, I and proteolipid K(x).</text>
</comment>
<comment type="caution">
    <text evidence="5">The sequence shown here is derived from an EMBL/GenBank/DDBJ whole genome shotgun (WGS) entry which is preliminary data.</text>
</comment>
<keyword evidence="3 4" id="KW-0406">Ion transport</keyword>
<reference evidence="5" key="1">
    <citation type="journal article" date="2020" name="mSystems">
        <title>Genome- and Community-Level Interaction Insights into Carbon Utilization and Element Cycling Functions of Hydrothermarchaeota in Hydrothermal Sediment.</title>
        <authorList>
            <person name="Zhou Z."/>
            <person name="Liu Y."/>
            <person name="Xu W."/>
            <person name="Pan J."/>
            <person name="Luo Z.H."/>
            <person name="Li M."/>
        </authorList>
    </citation>
    <scope>NUCLEOTIDE SEQUENCE [LARGE SCALE GENOMIC DNA]</scope>
    <source>
        <strain evidence="5">SpSt-732</strain>
    </source>
</reference>
<evidence type="ECO:0000256" key="2">
    <source>
        <dbReference type="ARBA" id="ARBA00022448"/>
    </source>
</evidence>
<comment type="function">
    <text evidence="4">Component of the A-type ATP synthase that produces ATP from ADP in the presence of a proton gradient across the membrane.</text>
</comment>
<keyword evidence="4" id="KW-0472">Membrane</keyword>
<organism evidence="5">
    <name type="scientific">Ignisphaera aggregans</name>
    <dbReference type="NCBI Taxonomy" id="334771"/>
    <lineage>
        <taxon>Archaea</taxon>
        <taxon>Thermoproteota</taxon>
        <taxon>Thermoprotei</taxon>
        <taxon>Desulfurococcales</taxon>
        <taxon>Desulfurococcaceae</taxon>
        <taxon>Ignisphaera</taxon>
    </lineage>
</organism>
<keyword evidence="2 4" id="KW-0813">Transport</keyword>
<dbReference type="GO" id="GO:0005886">
    <property type="term" value="C:plasma membrane"/>
    <property type="evidence" value="ECO:0007669"/>
    <property type="project" value="UniProtKB-SubCell"/>
</dbReference>
<evidence type="ECO:0000256" key="1">
    <source>
        <dbReference type="ARBA" id="ARBA00005850"/>
    </source>
</evidence>
<dbReference type="PANTHER" id="PTHR11671">
    <property type="entry name" value="V-TYPE ATP SYNTHASE SUBUNIT D"/>
    <property type="match status" value="1"/>
</dbReference>
<dbReference type="GO" id="GO:0042777">
    <property type="term" value="P:proton motive force-driven plasma membrane ATP synthesis"/>
    <property type="evidence" value="ECO:0007669"/>
    <property type="project" value="UniProtKB-UniRule"/>
</dbReference>
<dbReference type="Pfam" id="PF01813">
    <property type="entry name" value="ATP-synt_D"/>
    <property type="match status" value="1"/>
</dbReference>
<protein>
    <recommendedName>
        <fullName evidence="4">A-type ATP synthase subunit D</fullName>
    </recommendedName>
</protein>
<comment type="similarity">
    <text evidence="1 4">Belongs to the V-ATPase D subunit family.</text>
</comment>
<dbReference type="EMBL" id="DTFF01000052">
    <property type="protein sequence ID" value="HGI88022.1"/>
    <property type="molecule type" value="Genomic_DNA"/>
</dbReference>
<dbReference type="AlphaFoldDB" id="A0A7C4FBU5"/>
<evidence type="ECO:0000256" key="4">
    <source>
        <dbReference type="HAMAP-Rule" id="MF_00271"/>
    </source>
</evidence>
<evidence type="ECO:0000256" key="3">
    <source>
        <dbReference type="ARBA" id="ARBA00023065"/>
    </source>
</evidence>
<comment type="subcellular location">
    <subcellularLocation>
        <location evidence="4">Cell membrane</location>
        <topology evidence="4">Peripheral membrane protein</topology>
    </subcellularLocation>
</comment>